<proteinExistence type="inferred from homology"/>
<dbReference type="RefSeq" id="WP_069034914.1">
    <property type="nucleotide sequence ID" value="NZ_MDKC01000034.1"/>
</dbReference>
<keyword evidence="2" id="KW-0479">Metal-binding</keyword>
<dbReference type="InterPro" id="IPR034660">
    <property type="entry name" value="DinB/YfiT-like"/>
</dbReference>
<dbReference type="Proteomes" id="UP000094580">
    <property type="component" value="Unassembled WGS sequence"/>
</dbReference>
<evidence type="ECO:0008006" key="5">
    <source>
        <dbReference type="Google" id="ProtNLM"/>
    </source>
</evidence>
<protein>
    <recommendedName>
        <fullName evidence="5">Damage-inducible protein DinB</fullName>
    </recommendedName>
</protein>
<evidence type="ECO:0000313" key="3">
    <source>
        <dbReference type="EMBL" id="ODG90502.1"/>
    </source>
</evidence>
<evidence type="ECO:0000256" key="1">
    <source>
        <dbReference type="ARBA" id="ARBA00008635"/>
    </source>
</evidence>
<dbReference type="PANTHER" id="PTHR37302:SF3">
    <property type="entry name" value="DAMAGE-INDUCIBLE PROTEIN DINB"/>
    <property type="match status" value="1"/>
</dbReference>
<keyword evidence="4" id="KW-1185">Reference proteome</keyword>
<dbReference type="PANTHER" id="PTHR37302">
    <property type="entry name" value="SLR1116 PROTEIN"/>
    <property type="match status" value="1"/>
</dbReference>
<evidence type="ECO:0000313" key="4">
    <source>
        <dbReference type="Proteomes" id="UP000094580"/>
    </source>
</evidence>
<dbReference type="Pfam" id="PF05163">
    <property type="entry name" value="DinB"/>
    <property type="match status" value="1"/>
</dbReference>
<dbReference type="SUPFAM" id="SSF109854">
    <property type="entry name" value="DinB/YfiT-like putative metalloenzymes"/>
    <property type="match status" value="1"/>
</dbReference>
<sequence>MFNNVEEFITEWKMEEANTIKLLNAMTDESLDQSIGEAFSSLGELAWHITTAIKAIISQSGLQFEASMSKEEMPATAKEITEKYAEASKAMVEAAQKEWKEKDLNQIINAFGFLEMPIHALLRMAISHQTHHRGQMTVLMRQAGLAIPGMYGPSKEEWAAMKG</sequence>
<comment type="similarity">
    <text evidence="1">Belongs to the DinB family.</text>
</comment>
<organism evidence="3 4">
    <name type="scientific">Gottfriedia luciferensis</name>
    <dbReference type="NCBI Taxonomy" id="178774"/>
    <lineage>
        <taxon>Bacteria</taxon>
        <taxon>Bacillati</taxon>
        <taxon>Bacillota</taxon>
        <taxon>Bacilli</taxon>
        <taxon>Bacillales</taxon>
        <taxon>Bacillaceae</taxon>
        <taxon>Gottfriedia</taxon>
    </lineage>
</organism>
<name>A0ABX2ZM75_9BACI</name>
<gene>
    <name evidence="3" type="ORF">BED47_11550</name>
</gene>
<evidence type="ECO:0000256" key="2">
    <source>
        <dbReference type="ARBA" id="ARBA00022723"/>
    </source>
</evidence>
<dbReference type="InterPro" id="IPR007837">
    <property type="entry name" value="DinB"/>
</dbReference>
<dbReference type="EMBL" id="MDKC01000034">
    <property type="protein sequence ID" value="ODG90502.1"/>
    <property type="molecule type" value="Genomic_DNA"/>
</dbReference>
<comment type="caution">
    <text evidence="3">The sequence shown here is derived from an EMBL/GenBank/DDBJ whole genome shotgun (WGS) entry which is preliminary data.</text>
</comment>
<reference evidence="3 4" key="1">
    <citation type="submission" date="2016-07" db="EMBL/GenBank/DDBJ databases">
        <authorList>
            <person name="Townsley L."/>
            <person name="Shank E.A."/>
        </authorList>
    </citation>
    <scope>NUCLEOTIDE SEQUENCE [LARGE SCALE GENOMIC DNA]</scope>
    <source>
        <strain evidence="3 4">CH01</strain>
    </source>
</reference>
<accession>A0ABX2ZM75</accession>
<dbReference type="Gene3D" id="1.20.120.450">
    <property type="entry name" value="dinb family like domain"/>
    <property type="match status" value="1"/>
</dbReference>